<reference evidence="2 3" key="1">
    <citation type="submission" date="2021-03" db="EMBL/GenBank/DDBJ databases">
        <title>Lysobacter sp. nov. isolated from soil of gangwondo yeongwol, south Korea.</title>
        <authorList>
            <person name="Kim K.R."/>
            <person name="Kim K.H."/>
            <person name="Jeon C.O."/>
        </authorList>
    </citation>
    <scope>NUCLEOTIDE SEQUENCE [LARGE SCALE GENOMIC DNA]</scope>
    <source>
        <strain evidence="2 3">R19</strain>
    </source>
</reference>
<dbReference type="RefSeq" id="WP_200615279.1">
    <property type="nucleotide sequence ID" value="NZ_CP071518.1"/>
</dbReference>
<dbReference type="InterPro" id="IPR012938">
    <property type="entry name" value="Glc/Sorbosone_DH"/>
</dbReference>
<organism evidence="2 3">
    <name type="scientific">Agrilutibacter solisilvae</name>
    <dbReference type="NCBI Taxonomy" id="2763317"/>
    <lineage>
        <taxon>Bacteria</taxon>
        <taxon>Pseudomonadati</taxon>
        <taxon>Pseudomonadota</taxon>
        <taxon>Gammaproteobacteria</taxon>
        <taxon>Lysobacterales</taxon>
        <taxon>Lysobacteraceae</taxon>
        <taxon>Agrilutibacter</taxon>
    </lineage>
</organism>
<dbReference type="Gene3D" id="2.120.10.30">
    <property type="entry name" value="TolB, C-terminal domain"/>
    <property type="match status" value="1"/>
</dbReference>
<dbReference type="EMBL" id="CP071518">
    <property type="protein sequence ID" value="QSX78908.1"/>
    <property type="molecule type" value="Genomic_DNA"/>
</dbReference>
<dbReference type="InterPro" id="IPR011042">
    <property type="entry name" value="6-blade_b-propeller_TolB-like"/>
</dbReference>
<dbReference type="KEGG" id="lsf:I8J32_002995"/>
<dbReference type="PANTHER" id="PTHR19328:SF75">
    <property type="entry name" value="ALDOSE SUGAR DEHYDROGENASE YLII"/>
    <property type="match status" value="1"/>
</dbReference>
<name>A0A975AT43_9GAMM</name>
<proteinExistence type="predicted"/>
<evidence type="ECO:0000313" key="3">
    <source>
        <dbReference type="Proteomes" id="UP000639274"/>
    </source>
</evidence>
<dbReference type="PANTHER" id="PTHR19328">
    <property type="entry name" value="HEDGEHOG-INTERACTING PROTEIN"/>
    <property type="match status" value="1"/>
</dbReference>
<accession>A0A975AT43</accession>
<dbReference type="InterPro" id="IPR011041">
    <property type="entry name" value="Quinoprot_gluc/sorb_DH_b-prop"/>
</dbReference>
<dbReference type="SUPFAM" id="SSF50952">
    <property type="entry name" value="Soluble quinoprotein glucose dehydrogenase"/>
    <property type="match status" value="1"/>
</dbReference>
<dbReference type="PROSITE" id="PS51257">
    <property type="entry name" value="PROKAR_LIPOPROTEIN"/>
    <property type="match status" value="1"/>
</dbReference>
<dbReference type="Pfam" id="PF07995">
    <property type="entry name" value="GSDH"/>
    <property type="match status" value="1"/>
</dbReference>
<evidence type="ECO:0000313" key="2">
    <source>
        <dbReference type="EMBL" id="QSX78908.1"/>
    </source>
</evidence>
<dbReference type="Proteomes" id="UP000639274">
    <property type="component" value="Chromosome"/>
</dbReference>
<protein>
    <submittedName>
        <fullName evidence="2">PQQ-dependent sugar dehydrogenase</fullName>
    </submittedName>
</protein>
<gene>
    <name evidence="2" type="ORF">I8J32_002995</name>
</gene>
<feature type="domain" description="Glucose/Sorbosone dehydrogenase" evidence="1">
    <location>
        <begin position="97"/>
        <end position="424"/>
    </location>
</feature>
<sequence>MTRLLGTLACVIVLAACDLSLRSGSVEGGTDDAKANRATLTVEPGTASALAAPTADAASAPAASTQTAVVFRQTGGPLPPQRLPNPPFQPAEIARFHEPWAMTFLPDGRLLVTEKPGRLRLLNIATRQVGDIGGVPAVAYGGQGGLGDVVLHPQYASNHLVYLSYAEAGANDTRGAAVVRGTLTLSGSGGSLTGLRLIWRQVPKVSGYNHYSHRLAFDRGGKLWISSGERFTFTPAQDLQTNLGKILRLNDDGSVPADNPFVARGGVAAQVWSLGHRNVLGIAFDPQGRLWVDEMGPRGGDELNLIERGSNYGWPIVSNGDNYDGTVIPDHPTRPEFNAPEAWWTPVIAPAGFIIYTGLRFPFFHGRGLIGGLASQALIVIEFDGVRAREGTRYPMGRRIREVEQGPDGTLWVLEDGVDARLLKLNERF</sequence>
<keyword evidence="3" id="KW-1185">Reference proteome</keyword>
<evidence type="ECO:0000259" key="1">
    <source>
        <dbReference type="Pfam" id="PF07995"/>
    </source>
</evidence>
<dbReference type="AlphaFoldDB" id="A0A975AT43"/>